<gene>
    <name evidence="6" type="ORF">SAMN02745746_02933</name>
</gene>
<reference evidence="7" key="1">
    <citation type="submission" date="2017-04" db="EMBL/GenBank/DDBJ databases">
        <authorList>
            <person name="Varghese N."/>
            <person name="Submissions S."/>
        </authorList>
    </citation>
    <scope>NUCLEOTIDE SEQUENCE [LARGE SCALE GENOMIC DNA]</scope>
    <source>
        <strain evidence="7">DSM 22618</strain>
    </source>
</reference>
<evidence type="ECO:0000256" key="3">
    <source>
        <dbReference type="ARBA" id="ARBA00022989"/>
    </source>
</evidence>
<sequence length="551" mass="63313">MPEAHSPTEKRVRHFRQILVWPLQLMPIHAGSQIQKHWELLQQSGADNPWHEIDDVFPDDPARFHAQQYHEFITFLPHVQRFLYGESRTARQGRVAGASPMRVFRRRDIAAVRLVPEPGGAPLTLQVARVDLHFFFDIDVVQLVVEVAGDDLTLFQAQDTLYRFGRAYPAGWDETGQGMHCLPRVEWLGADGATLAASDFEKRDKYLSFVGRHRAPCIAAHWDFLLRPLVLDHADEPGLIRYRQLEYYRMPVIAYLALDDPRALSRSDFIRLGLLTAASEQSGLPYADRHVADFEQRYCYDRYWGDRVDGPPTRFLCCGHALVMVGDAASPVFTGAETGLLAQFRHQYFLLFLIAHFQKASLLMFSDRLVEALNRLDIHHAESVKEFKRVIRQLFEIFLRFTHRYWFHELSDLAQSRALFRMCTDHLGSAALFDEVRDEIREMSEYLDSDSLRRQANTVVRLTIVTTFGLIGSITTGFLGMNLLAAADSPFPLKVWYFLLTLIPTTWLTLYTVVKSKRLSDFLEALSDERLPRRAKLGALIAVWRHKKAAG</sequence>
<dbReference type="STRING" id="1123014.SAMN02745746_02933"/>
<keyword evidence="7" id="KW-1185">Reference proteome</keyword>
<keyword evidence="3 5" id="KW-1133">Transmembrane helix</keyword>
<dbReference type="AlphaFoldDB" id="A0A1Y6C090"/>
<feature type="transmembrane region" description="Helical" evidence="5">
    <location>
        <begin position="459"/>
        <end position="483"/>
    </location>
</feature>
<dbReference type="Proteomes" id="UP000192920">
    <property type="component" value="Unassembled WGS sequence"/>
</dbReference>
<evidence type="ECO:0000256" key="5">
    <source>
        <dbReference type="SAM" id="Phobius"/>
    </source>
</evidence>
<evidence type="ECO:0000313" key="6">
    <source>
        <dbReference type="EMBL" id="SMF38807.1"/>
    </source>
</evidence>
<keyword evidence="2 5" id="KW-0812">Transmembrane</keyword>
<protein>
    <submittedName>
        <fullName evidence="6">CorA-like Mg2+ transporter protein</fullName>
    </submittedName>
</protein>
<evidence type="ECO:0000256" key="4">
    <source>
        <dbReference type="ARBA" id="ARBA00023136"/>
    </source>
</evidence>
<dbReference type="GO" id="GO:0016020">
    <property type="term" value="C:membrane"/>
    <property type="evidence" value="ECO:0007669"/>
    <property type="project" value="UniProtKB-SubCell"/>
</dbReference>
<evidence type="ECO:0000256" key="1">
    <source>
        <dbReference type="ARBA" id="ARBA00004141"/>
    </source>
</evidence>
<proteinExistence type="predicted"/>
<feature type="transmembrane region" description="Helical" evidence="5">
    <location>
        <begin position="495"/>
        <end position="514"/>
    </location>
</feature>
<accession>A0A1Y6C090</accession>
<dbReference type="Gene3D" id="1.20.58.340">
    <property type="entry name" value="Magnesium transport protein CorA, transmembrane region"/>
    <property type="match status" value="1"/>
</dbReference>
<dbReference type="RefSeq" id="WP_085277109.1">
    <property type="nucleotide sequence ID" value="NZ_FXAG01000017.1"/>
</dbReference>
<name>A0A1Y6C090_9NEIS</name>
<evidence type="ECO:0000313" key="7">
    <source>
        <dbReference type="Proteomes" id="UP000192920"/>
    </source>
</evidence>
<evidence type="ECO:0000256" key="2">
    <source>
        <dbReference type="ARBA" id="ARBA00022692"/>
    </source>
</evidence>
<keyword evidence="4 5" id="KW-0472">Membrane</keyword>
<dbReference type="EMBL" id="FXAG01000017">
    <property type="protein sequence ID" value="SMF38807.1"/>
    <property type="molecule type" value="Genomic_DNA"/>
</dbReference>
<organism evidence="6 7">
    <name type="scientific">Pseudogulbenkiania subflava DSM 22618</name>
    <dbReference type="NCBI Taxonomy" id="1123014"/>
    <lineage>
        <taxon>Bacteria</taxon>
        <taxon>Pseudomonadati</taxon>
        <taxon>Pseudomonadota</taxon>
        <taxon>Betaproteobacteria</taxon>
        <taxon>Neisseriales</taxon>
        <taxon>Chromobacteriaceae</taxon>
        <taxon>Pseudogulbenkiania</taxon>
    </lineage>
</organism>
<dbReference type="SUPFAM" id="SSF144083">
    <property type="entry name" value="Magnesium transport protein CorA, transmembrane region"/>
    <property type="match status" value="1"/>
</dbReference>
<comment type="subcellular location">
    <subcellularLocation>
        <location evidence="1">Membrane</location>
        <topology evidence="1">Multi-pass membrane protein</topology>
    </subcellularLocation>
</comment>
<dbReference type="InterPro" id="IPR045863">
    <property type="entry name" value="CorA_TM1_TM2"/>
</dbReference>